<evidence type="ECO:0000256" key="1">
    <source>
        <dbReference type="ARBA" id="ARBA00007825"/>
    </source>
</evidence>
<dbReference type="EMBL" id="BMFA01000003">
    <property type="protein sequence ID" value="GGB42816.1"/>
    <property type="molecule type" value="Genomic_DNA"/>
</dbReference>
<dbReference type="GO" id="GO:0008199">
    <property type="term" value="F:ferric iron binding"/>
    <property type="evidence" value="ECO:0007669"/>
    <property type="project" value="InterPro"/>
</dbReference>
<keyword evidence="6" id="KW-1185">Reference proteome</keyword>
<dbReference type="RefSeq" id="WP_150495300.1">
    <property type="nucleotide sequence ID" value="NZ_BMFA01000003.1"/>
</dbReference>
<dbReference type="Pfam" id="PF00775">
    <property type="entry name" value="Dioxygenase_C"/>
    <property type="match status" value="1"/>
</dbReference>
<organism evidence="5 6">
    <name type="scientific">Roseibium aquae</name>
    <dbReference type="NCBI Taxonomy" id="1323746"/>
    <lineage>
        <taxon>Bacteria</taxon>
        <taxon>Pseudomonadati</taxon>
        <taxon>Pseudomonadota</taxon>
        <taxon>Alphaproteobacteria</taxon>
        <taxon>Hyphomicrobiales</taxon>
        <taxon>Stappiaceae</taxon>
        <taxon>Roseibium</taxon>
    </lineage>
</organism>
<evidence type="ECO:0000259" key="4">
    <source>
        <dbReference type="Pfam" id="PF00775"/>
    </source>
</evidence>
<evidence type="ECO:0000313" key="6">
    <source>
        <dbReference type="Proteomes" id="UP000605148"/>
    </source>
</evidence>
<feature type="domain" description="Intradiol ring-cleavage dioxygenases" evidence="4">
    <location>
        <begin position="45"/>
        <end position="196"/>
    </location>
</feature>
<dbReference type="GO" id="GO:0018578">
    <property type="term" value="F:protocatechuate 3,4-dioxygenase activity"/>
    <property type="evidence" value="ECO:0007669"/>
    <property type="project" value="InterPro"/>
</dbReference>
<gene>
    <name evidence="5" type="primary">pcaG</name>
    <name evidence="5" type="ORF">GCM10011316_13440</name>
</gene>
<dbReference type="PANTHER" id="PTHR33711:SF9">
    <property type="entry name" value="PROTOCATECHUATE 3,4-DIOXYGENASE ALPHA CHAIN"/>
    <property type="match status" value="1"/>
</dbReference>
<dbReference type="NCBIfam" id="TIGR02423">
    <property type="entry name" value="protocat_alph"/>
    <property type="match status" value="1"/>
</dbReference>
<comment type="caution">
    <text evidence="5">The sequence shown here is derived from an EMBL/GenBank/DDBJ whole genome shotgun (WGS) entry which is preliminary data.</text>
</comment>
<dbReference type="InterPro" id="IPR012786">
    <property type="entry name" value="Protocat_dOase_a"/>
</dbReference>
<name>A0A916TFB4_9HYPH</name>
<evidence type="ECO:0000313" key="5">
    <source>
        <dbReference type="EMBL" id="GGB42816.1"/>
    </source>
</evidence>
<comment type="similarity">
    <text evidence="1">Belongs to the intradiol ring-cleavage dioxygenase family.</text>
</comment>
<dbReference type="InterPro" id="IPR015889">
    <property type="entry name" value="Intradiol_dOase_core"/>
</dbReference>
<proteinExistence type="inferred from homology"/>
<protein>
    <submittedName>
        <fullName evidence="5">Protocatechuate 3,4-dioxygenase subunit alpha</fullName>
    </submittedName>
</protein>
<keyword evidence="3" id="KW-0560">Oxidoreductase</keyword>
<sequence length="205" mass="22326">MPTRVPDLRETASQTAGPYVHIGLVPAATGIHVLDRTVTNVVVRPDTPGEHITIEGVVHDGEGMPVRDAVLESWQADASGRHAHPEDPSGSADIRGFGRMAADFGTGVYSLHTVKPGPVPGRDGVMQAPHISFWIVARGINVGLHTRLYFSDELERNAADPILASIGSPDRRKTLIADRTLRDGKPLYRFDIHLQGDRETVFFDI</sequence>
<dbReference type="CDD" id="cd03463">
    <property type="entry name" value="3_4-PCD_alpha"/>
    <property type="match status" value="1"/>
</dbReference>
<dbReference type="InterPro" id="IPR000627">
    <property type="entry name" value="Intradiol_dOase_C"/>
</dbReference>
<dbReference type="OrthoDB" id="9805815at2"/>
<dbReference type="Gene3D" id="2.60.130.10">
    <property type="entry name" value="Aromatic compound dioxygenase"/>
    <property type="match status" value="1"/>
</dbReference>
<dbReference type="SUPFAM" id="SSF49482">
    <property type="entry name" value="Aromatic compound dioxygenase"/>
    <property type="match status" value="1"/>
</dbReference>
<reference evidence="5" key="2">
    <citation type="submission" date="2020-09" db="EMBL/GenBank/DDBJ databases">
        <authorList>
            <person name="Sun Q."/>
            <person name="Zhou Y."/>
        </authorList>
    </citation>
    <scope>NUCLEOTIDE SEQUENCE</scope>
    <source>
        <strain evidence="5">CGMCC 1.12426</strain>
    </source>
</reference>
<keyword evidence="2" id="KW-0223">Dioxygenase</keyword>
<evidence type="ECO:0000256" key="2">
    <source>
        <dbReference type="ARBA" id="ARBA00022964"/>
    </source>
</evidence>
<dbReference type="AlphaFoldDB" id="A0A916TFB4"/>
<accession>A0A916TFB4</accession>
<dbReference type="InterPro" id="IPR050770">
    <property type="entry name" value="Intradiol_RC_Dioxygenase"/>
</dbReference>
<evidence type="ECO:0000256" key="3">
    <source>
        <dbReference type="ARBA" id="ARBA00023002"/>
    </source>
</evidence>
<dbReference type="Proteomes" id="UP000605148">
    <property type="component" value="Unassembled WGS sequence"/>
</dbReference>
<reference evidence="5" key="1">
    <citation type="journal article" date="2014" name="Int. J. Syst. Evol. Microbiol.">
        <title>Complete genome sequence of Corynebacterium casei LMG S-19264T (=DSM 44701T), isolated from a smear-ripened cheese.</title>
        <authorList>
            <consortium name="US DOE Joint Genome Institute (JGI-PGF)"/>
            <person name="Walter F."/>
            <person name="Albersmeier A."/>
            <person name="Kalinowski J."/>
            <person name="Ruckert C."/>
        </authorList>
    </citation>
    <scope>NUCLEOTIDE SEQUENCE</scope>
    <source>
        <strain evidence="5">CGMCC 1.12426</strain>
    </source>
</reference>
<dbReference type="PANTHER" id="PTHR33711">
    <property type="entry name" value="DIOXYGENASE, PUTATIVE (AFU_ORTHOLOGUE AFUA_2G02910)-RELATED"/>
    <property type="match status" value="1"/>
</dbReference>